<dbReference type="NCBIfam" id="NF006550">
    <property type="entry name" value="PRK09047.1"/>
    <property type="match status" value="1"/>
</dbReference>
<dbReference type="InterPro" id="IPR036388">
    <property type="entry name" value="WH-like_DNA-bd_sf"/>
</dbReference>
<dbReference type="GO" id="GO:0016987">
    <property type="term" value="F:sigma factor activity"/>
    <property type="evidence" value="ECO:0007669"/>
    <property type="project" value="UniProtKB-KW"/>
</dbReference>
<keyword evidence="2" id="KW-0805">Transcription regulation</keyword>
<dbReference type="InterPro" id="IPR014284">
    <property type="entry name" value="RNA_pol_sigma-70_dom"/>
</dbReference>
<dbReference type="GO" id="GO:0006352">
    <property type="term" value="P:DNA-templated transcription initiation"/>
    <property type="evidence" value="ECO:0007669"/>
    <property type="project" value="InterPro"/>
</dbReference>
<dbReference type="Proteomes" id="UP000292423">
    <property type="component" value="Unassembled WGS sequence"/>
</dbReference>
<dbReference type="SUPFAM" id="SSF88659">
    <property type="entry name" value="Sigma3 and sigma4 domains of RNA polymerase sigma factors"/>
    <property type="match status" value="1"/>
</dbReference>
<dbReference type="PANTHER" id="PTHR43133:SF64">
    <property type="entry name" value="ECF SIGMA FACTOR"/>
    <property type="match status" value="1"/>
</dbReference>
<dbReference type="GO" id="GO:0003677">
    <property type="term" value="F:DNA binding"/>
    <property type="evidence" value="ECO:0007669"/>
    <property type="project" value="InterPro"/>
</dbReference>
<evidence type="ECO:0000256" key="1">
    <source>
        <dbReference type="ARBA" id="ARBA00010641"/>
    </source>
</evidence>
<proteinExistence type="inferred from homology"/>
<evidence type="ECO:0000256" key="4">
    <source>
        <dbReference type="ARBA" id="ARBA00023163"/>
    </source>
</evidence>
<name>A0A4Q7ZAR5_9GAMM</name>
<dbReference type="InterPro" id="IPR013325">
    <property type="entry name" value="RNA_pol_sigma_r2"/>
</dbReference>
<accession>A0A4Q7ZAR5</accession>
<dbReference type="SUPFAM" id="SSF88946">
    <property type="entry name" value="Sigma2 domain of RNA polymerase sigma factors"/>
    <property type="match status" value="1"/>
</dbReference>
<keyword evidence="4" id="KW-0804">Transcription</keyword>
<dbReference type="Gene3D" id="1.10.10.10">
    <property type="entry name" value="Winged helix-like DNA-binding domain superfamily/Winged helix DNA-binding domain"/>
    <property type="match status" value="1"/>
</dbReference>
<dbReference type="PANTHER" id="PTHR43133">
    <property type="entry name" value="RNA POLYMERASE ECF-TYPE SIGMA FACTO"/>
    <property type="match status" value="1"/>
</dbReference>
<feature type="domain" description="RNA polymerase sigma factor 70 region 4 type 2" evidence="5">
    <location>
        <begin position="142"/>
        <end position="194"/>
    </location>
</feature>
<dbReference type="InterPro" id="IPR013324">
    <property type="entry name" value="RNA_pol_sigma_r3/r4-like"/>
</dbReference>
<keyword evidence="3" id="KW-0731">Sigma factor</keyword>
<comment type="caution">
    <text evidence="6">The sequence shown here is derived from an EMBL/GenBank/DDBJ whole genome shotgun (WGS) entry which is preliminary data.</text>
</comment>
<dbReference type="CDD" id="cd06171">
    <property type="entry name" value="Sigma70_r4"/>
    <property type="match status" value="1"/>
</dbReference>
<dbReference type="AlphaFoldDB" id="A0A4Q7ZAR5"/>
<sequence>MDRLEPATAFIYGDSSPAPAPINAAMSRIALERFARDISHRALRMAELATRNREAALDIVQDSLLALVSRYADRPESEWAPLFHTVLHSRIMDWKRREARRGKWLVWLRPAEDDPEDNPLLNVPEMVDSNPARLLELASDIGCVQTVLESLPVRQQQAFLLRAWEGLDTAATAAVMDCSESSVKTHYARAVAALRAGLAGQGATP</sequence>
<comment type="similarity">
    <text evidence="1">Belongs to the sigma-70 factor family. ECF subfamily.</text>
</comment>
<dbReference type="InterPro" id="IPR039425">
    <property type="entry name" value="RNA_pol_sigma-70-like"/>
</dbReference>
<dbReference type="RefSeq" id="WP_207224601.1">
    <property type="nucleotide sequence ID" value="NZ_SHKX01000011.1"/>
</dbReference>
<dbReference type="NCBIfam" id="TIGR02937">
    <property type="entry name" value="sigma70-ECF"/>
    <property type="match status" value="1"/>
</dbReference>
<evidence type="ECO:0000256" key="3">
    <source>
        <dbReference type="ARBA" id="ARBA00023082"/>
    </source>
</evidence>
<gene>
    <name evidence="6" type="ORF">EV700_1392</name>
</gene>
<evidence type="ECO:0000259" key="5">
    <source>
        <dbReference type="Pfam" id="PF08281"/>
    </source>
</evidence>
<dbReference type="InterPro" id="IPR013249">
    <property type="entry name" value="RNA_pol_sigma70_r4_t2"/>
</dbReference>
<evidence type="ECO:0000313" key="7">
    <source>
        <dbReference type="Proteomes" id="UP000292423"/>
    </source>
</evidence>
<dbReference type="Gene3D" id="1.10.1740.10">
    <property type="match status" value="1"/>
</dbReference>
<protein>
    <submittedName>
        <fullName evidence="6">RNA polymerase sigma-70 factor (ECF subfamily)</fullName>
    </submittedName>
</protein>
<evidence type="ECO:0000313" key="6">
    <source>
        <dbReference type="EMBL" id="RZU47005.1"/>
    </source>
</evidence>
<keyword evidence="7" id="KW-1185">Reference proteome</keyword>
<dbReference type="Pfam" id="PF08281">
    <property type="entry name" value="Sigma70_r4_2"/>
    <property type="match status" value="1"/>
</dbReference>
<reference evidence="6 7" key="1">
    <citation type="submission" date="2019-02" db="EMBL/GenBank/DDBJ databases">
        <title>Genomic Encyclopedia of Type Strains, Phase IV (KMG-IV): sequencing the most valuable type-strain genomes for metagenomic binning, comparative biology and taxonomic classification.</title>
        <authorList>
            <person name="Goeker M."/>
        </authorList>
    </citation>
    <scope>NUCLEOTIDE SEQUENCE [LARGE SCALE GENOMIC DNA]</scope>
    <source>
        <strain evidence="6 7">DSM 105135</strain>
    </source>
</reference>
<dbReference type="EMBL" id="SHKX01000011">
    <property type="protein sequence ID" value="RZU47005.1"/>
    <property type="molecule type" value="Genomic_DNA"/>
</dbReference>
<organism evidence="6 7">
    <name type="scientific">Fluviicoccus keumensis</name>
    <dbReference type="NCBI Taxonomy" id="1435465"/>
    <lineage>
        <taxon>Bacteria</taxon>
        <taxon>Pseudomonadati</taxon>
        <taxon>Pseudomonadota</taxon>
        <taxon>Gammaproteobacteria</taxon>
        <taxon>Moraxellales</taxon>
        <taxon>Moraxellaceae</taxon>
        <taxon>Fluviicoccus</taxon>
    </lineage>
</organism>
<evidence type="ECO:0000256" key="2">
    <source>
        <dbReference type="ARBA" id="ARBA00023015"/>
    </source>
</evidence>